<dbReference type="Pfam" id="PF02321">
    <property type="entry name" value="OEP"/>
    <property type="match status" value="2"/>
</dbReference>
<evidence type="ECO:0000313" key="5">
    <source>
        <dbReference type="Proteomes" id="UP000220629"/>
    </source>
</evidence>
<dbReference type="Proteomes" id="UP000220629">
    <property type="component" value="Unassembled WGS sequence"/>
</dbReference>
<organism evidence="4 5">
    <name type="scientific">Burkholderia gladioli</name>
    <name type="common">Pseudomonas marginata</name>
    <name type="synonym">Phytomonas marginata</name>
    <dbReference type="NCBI Taxonomy" id="28095"/>
    <lineage>
        <taxon>Bacteria</taxon>
        <taxon>Pseudomonadati</taxon>
        <taxon>Pseudomonadota</taxon>
        <taxon>Betaproteobacteria</taxon>
        <taxon>Burkholderiales</taxon>
        <taxon>Burkholderiaceae</taxon>
        <taxon>Burkholderia</taxon>
    </lineage>
</organism>
<reference evidence="5" key="1">
    <citation type="submission" date="2017-09" db="EMBL/GenBank/DDBJ databases">
        <title>FDA dAtabase for Regulatory Grade micrObial Sequences (FDA-ARGOS): Supporting development and validation of Infectious Disease Dx tests.</title>
        <authorList>
            <person name="Minogue T."/>
            <person name="Wolcott M."/>
            <person name="Wasieloski L."/>
            <person name="Aguilar W."/>
            <person name="Moore D."/>
            <person name="Tallon L."/>
            <person name="Sadzewicz L."/>
            <person name="Ott S."/>
            <person name="Zhao X."/>
            <person name="Nagaraj S."/>
            <person name="Vavikolanu K."/>
            <person name="Aluvathingal J."/>
            <person name="Nadendla S."/>
            <person name="Sichtig H."/>
        </authorList>
    </citation>
    <scope>NUCLEOTIDE SEQUENCE [LARGE SCALE GENOMIC DNA]</scope>
    <source>
        <strain evidence="5">FDAARGOS_390</strain>
    </source>
</reference>
<dbReference type="RefSeq" id="WP_098154085.1">
    <property type="nucleotide sequence ID" value="NZ_CADEWP010000007.1"/>
</dbReference>
<comment type="function">
    <text evidence="2">CyaE is necessary for transport of calmodulin-sensitive adenylate cyclase-hemolysin (cyclolysin).</text>
</comment>
<proteinExistence type="inferred from homology"/>
<dbReference type="PROSITE" id="PS51257">
    <property type="entry name" value="PROKAR_LIPOPROTEIN"/>
    <property type="match status" value="1"/>
</dbReference>
<dbReference type="Gene3D" id="1.20.1600.10">
    <property type="entry name" value="Outer membrane efflux proteins (OEP)"/>
    <property type="match status" value="1"/>
</dbReference>
<dbReference type="InterPro" id="IPR003423">
    <property type="entry name" value="OMP_efflux"/>
</dbReference>
<dbReference type="InterPro" id="IPR010131">
    <property type="entry name" value="MdtP/NodT-like"/>
</dbReference>
<keyword evidence="3" id="KW-0732">Signal</keyword>
<keyword evidence="2" id="KW-0813">Transport</keyword>
<feature type="chain" id="PRO_5012789356" description="Protein CyaE" evidence="3">
    <location>
        <begin position="27"/>
        <end position="492"/>
    </location>
</feature>
<keyword evidence="2" id="KW-0354">Hemolysis</keyword>
<dbReference type="PANTHER" id="PTHR30203:SF29">
    <property type="entry name" value="PROTEIN CYAE"/>
    <property type="match status" value="1"/>
</dbReference>
<keyword evidence="2" id="KW-0204">Cytolysis</keyword>
<dbReference type="PANTHER" id="PTHR30203">
    <property type="entry name" value="OUTER MEMBRANE CATION EFFLUX PROTEIN"/>
    <property type="match status" value="1"/>
</dbReference>
<dbReference type="GO" id="GO:0031640">
    <property type="term" value="P:killing of cells of another organism"/>
    <property type="evidence" value="ECO:0007669"/>
    <property type="project" value="UniProtKB-KW"/>
</dbReference>
<evidence type="ECO:0000256" key="2">
    <source>
        <dbReference type="PIRNR" id="PIRNR001892"/>
    </source>
</evidence>
<evidence type="ECO:0000256" key="3">
    <source>
        <dbReference type="SAM" id="SignalP"/>
    </source>
</evidence>
<comment type="similarity">
    <text evidence="1 2">Belongs to the outer membrane factor (OMF) (TC 1.B.17) family.</text>
</comment>
<dbReference type="GO" id="GO:0015562">
    <property type="term" value="F:efflux transmembrane transporter activity"/>
    <property type="evidence" value="ECO:0007669"/>
    <property type="project" value="InterPro"/>
</dbReference>
<dbReference type="PIRSF" id="PIRSF001892">
    <property type="entry name" value="CyaE"/>
    <property type="match status" value="1"/>
</dbReference>
<comment type="subcellular location">
    <subcellularLocation>
        <location evidence="2">Cell outer membrane</location>
        <topology evidence="2">Peripheral membrane protein</topology>
    </subcellularLocation>
</comment>
<sequence>MSDRRRGAICRSLMLPMLWMSASCIASRSDGFDVPISERGIGEAAATSDVARFGGCALSEPDMPLRFAEAVARAMCRHPETRAAWADVKTQAAALGVARAAYLPTLSLAGQAVRQGAVTDVTGHPALSSATRANVYSANASINWLLYDFGARSADVRHASALLEATRWTRNATLLSLYVAVAKDYYAAQAAEGVLAAASETERNAGDVARIARARVNKGIAPLSDVLQADTSYQQAAIAKSKANGEWLTARGALAVDLDLRPDFALSLPQVAGHALPEVHLSRSIRDLLGEVERMHPGVLAAEAQVGAANAKAERIRASGLPTIGLTGRYGRNNQPASQGLGIPQYAATGREWYVGFQVSIPLFEGFSRRHQVRQALAERDKQVASLDSARQRAVLEAWSSYQALKVAFETVAQSEALLRTAMKSSEVAEKRYRLGVGNMLEVLSAQRTLADSRQRRVEAISEWSRQRVRFGAALGRVGDEDIDLEVDDGKS</sequence>
<gene>
    <name evidence="4" type="ORF">CRM94_29735</name>
</gene>
<dbReference type="SUPFAM" id="SSF56954">
    <property type="entry name" value="Outer membrane efflux proteins (OEP)"/>
    <property type="match status" value="1"/>
</dbReference>
<name>A0A2A7S531_BURGA</name>
<dbReference type="InterPro" id="IPR028351">
    <property type="entry name" value="CyaE"/>
</dbReference>
<keyword evidence="2" id="KW-0998">Cell outer membrane</keyword>
<keyword evidence="2" id="KW-0472">Membrane</keyword>
<protein>
    <recommendedName>
        <fullName evidence="2">Protein CyaE</fullName>
    </recommendedName>
</protein>
<accession>A0A2A7S531</accession>
<dbReference type="GO" id="GO:0009279">
    <property type="term" value="C:cell outer membrane"/>
    <property type="evidence" value="ECO:0007669"/>
    <property type="project" value="UniProtKB-SubCell"/>
</dbReference>
<dbReference type="EMBL" id="PDDY01000004">
    <property type="protein sequence ID" value="PEH38563.1"/>
    <property type="molecule type" value="Genomic_DNA"/>
</dbReference>
<comment type="caution">
    <text evidence="4">The sequence shown here is derived from an EMBL/GenBank/DDBJ whole genome shotgun (WGS) entry which is preliminary data.</text>
</comment>
<evidence type="ECO:0000313" key="4">
    <source>
        <dbReference type="EMBL" id="PEH38563.1"/>
    </source>
</evidence>
<feature type="signal peptide" evidence="3">
    <location>
        <begin position="1"/>
        <end position="26"/>
    </location>
</feature>
<dbReference type="AlphaFoldDB" id="A0A2A7S531"/>
<evidence type="ECO:0000256" key="1">
    <source>
        <dbReference type="ARBA" id="ARBA00007613"/>
    </source>
</evidence>